<dbReference type="GO" id="GO:0008270">
    <property type="term" value="F:zinc ion binding"/>
    <property type="evidence" value="ECO:0007669"/>
    <property type="project" value="UniProtKB-KW"/>
</dbReference>
<comment type="subcellular location">
    <subcellularLocation>
        <location evidence="2 14">Nucleus</location>
    </subcellularLocation>
</comment>
<dbReference type="GO" id="GO:0006289">
    <property type="term" value="P:nucleotide-excision repair"/>
    <property type="evidence" value="ECO:0007669"/>
    <property type="project" value="UniProtKB-UniRule"/>
</dbReference>
<evidence type="ECO:0000256" key="13">
    <source>
        <dbReference type="ARBA" id="ARBA00033341"/>
    </source>
</evidence>
<evidence type="ECO:0000256" key="10">
    <source>
        <dbReference type="ARBA" id="ARBA00023163"/>
    </source>
</evidence>
<dbReference type="InterPro" id="IPR004600">
    <property type="entry name" value="TFIIH_Tfb4/GTF2H3"/>
</dbReference>
<dbReference type="GO" id="GO:0005675">
    <property type="term" value="C:transcription factor TFIIH holo complex"/>
    <property type="evidence" value="ECO:0007669"/>
    <property type="project" value="UniProtKB-UniRule"/>
</dbReference>
<dbReference type="PANTHER" id="PTHR12831">
    <property type="entry name" value="TRANSCRIPTION INITIATION FACTOR IIH TFIIH , POLYPEPTIDE 3-RELATED"/>
    <property type="match status" value="1"/>
</dbReference>
<organism evidence="16 17">
    <name type="scientific">Morchella conica CCBAS932</name>
    <dbReference type="NCBI Taxonomy" id="1392247"/>
    <lineage>
        <taxon>Eukaryota</taxon>
        <taxon>Fungi</taxon>
        <taxon>Dikarya</taxon>
        <taxon>Ascomycota</taxon>
        <taxon>Pezizomycotina</taxon>
        <taxon>Pezizomycetes</taxon>
        <taxon>Pezizales</taxon>
        <taxon>Morchellaceae</taxon>
        <taxon>Morchella</taxon>
    </lineage>
</organism>
<dbReference type="Pfam" id="PF03850">
    <property type="entry name" value="Tfb4"/>
    <property type="match status" value="1"/>
</dbReference>
<dbReference type="GO" id="GO:0000439">
    <property type="term" value="C:transcription factor TFIIH core complex"/>
    <property type="evidence" value="ECO:0007669"/>
    <property type="project" value="UniProtKB-UniRule"/>
</dbReference>
<sequence>MDGLDASAHYTQGPDDDKPSLLVLILDTNPYAWSQLHPVLPLPRALASILLFLNAHLAFSHANRVAVIASHTREAVFLYPSTTPTPPTDNDPMRDANKYRQFRIVEDEVQASFRKLMAETTAESLASTNETMMAGALSLALAYINRLCMSSEDGQGGHTGGNRTANGTRDADMTTMNARILVLSVSGDLSTQYVSMMNSMFAAQRKKIPIDICKIAGETVFLQQASDATRGIYMQLQHPESLLQYLMMCFIPDNSTRKHLVPPTQINVDFRAACFCHKRIVDIGFVCSICLSIFCSPPEGAVCTTCSTKLDVSDLGNFGGRPAVVLAKKKKAKRPKQPKTTSSFSNDVSAPASAPGTPAT</sequence>
<evidence type="ECO:0000256" key="12">
    <source>
        <dbReference type="ARBA" id="ARBA00023242"/>
    </source>
</evidence>
<feature type="compositionally biased region" description="Basic residues" evidence="15">
    <location>
        <begin position="327"/>
        <end position="337"/>
    </location>
</feature>
<comment type="subunit">
    <text evidence="14">Component of the 7-subunit TFIIH core complex composed of XPB/SSL2, XPD/RAD3, SSL1, TFB1, TFB2, TFB4 and TFB5, which is active in NER. The core complex associates with the 3-subunit CTD-kinase module TFIIK composed of CCL1, KIN28 and TFB3 to form the 10-subunit holoenzyme (holo-TFIIH) active in transcription.</text>
</comment>
<comment type="function">
    <text evidence="1 14">Component of the general transcription and DNA repair factor IIH (TFIIH) core complex, which is involved in general and transcription-coupled nucleotide excision repair (NER) of damaged DNA and, when complexed to TFIIK, in RNA transcription by RNA polymerase II. In NER, TFIIH acts by opening DNA around the lesion to allow the excision of the damaged oligonucleotide and its replacement by a new DNA fragment. In transcription, TFIIH has an essential role in transcription initiation. When the pre-initiation complex (PIC) has been established, TFIIH is required for promoter opening and promoter escape. Phosphorylation of the C-terminal tail (CTD) of the largest subunit of RNA polymerase II by the kinase module TFIIK controls the initiation of transcription.</text>
</comment>
<dbReference type="AlphaFoldDB" id="A0A3N4KY51"/>
<evidence type="ECO:0000256" key="1">
    <source>
        <dbReference type="ARBA" id="ARBA00002817"/>
    </source>
</evidence>
<keyword evidence="5 14" id="KW-0479">Metal-binding</keyword>
<evidence type="ECO:0000256" key="2">
    <source>
        <dbReference type="ARBA" id="ARBA00004123"/>
    </source>
</evidence>
<dbReference type="InParanoid" id="A0A3N4KY51"/>
<evidence type="ECO:0000256" key="7">
    <source>
        <dbReference type="ARBA" id="ARBA00022771"/>
    </source>
</evidence>
<evidence type="ECO:0000256" key="3">
    <source>
        <dbReference type="ARBA" id="ARBA00005273"/>
    </source>
</evidence>
<dbReference type="GO" id="GO:0006355">
    <property type="term" value="P:regulation of DNA-templated transcription"/>
    <property type="evidence" value="ECO:0007669"/>
    <property type="project" value="InterPro"/>
</dbReference>
<comment type="similarity">
    <text evidence="3 14">Belongs to the TFB4 family.</text>
</comment>
<dbReference type="PANTHER" id="PTHR12831:SF0">
    <property type="entry name" value="GENERAL TRANSCRIPTION FACTOR IIH SUBUNIT 3"/>
    <property type="match status" value="1"/>
</dbReference>
<keyword evidence="10 14" id="KW-0804">Transcription</keyword>
<evidence type="ECO:0000256" key="8">
    <source>
        <dbReference type="ARBA" id="ARBA00022833"/>
    </source>
</evidence>
<gene>
    <name evidence="16" type="ORF">P167DRAFT_520238</name>
</gene>
<dbReference type="Gene3D" id="3.40.50.410">
    <property type="entry name" value="von Willebrand factor, type A domain"/>
    <property type="match status" value="1"/>
</dbReference>
<feature type="compositionally biased region" description="Low complexity" evidence="15">
    <location>
        <begin position="349"/>
        <end position="360"/>
    </location>
</feature>
<evidence type="ECO:0000256" key="15">
    <source>
        <dbReference type="SAM" id="MobiDB-lite"/>
    </source>
</evidence>
<evidence type="ECO:0000256" key="4">
    <source>
        <dbReference type="ARBA" id="ARBA00021280"/>
    </source>
</evidence>
<dbReference type="FunCoup" id="A0A3N4KY51">
    <property type="interactions" value="1151"/>
</dbReference>
<reference evidence="16 17" key="1">
    <citation type="journal article" date="2018" name="Nat. Ecol. Evol.">
        <title>Pezizomycetes genomes reveal the molecular basis of ectomycorrhizal truffle lifestyle.</title>
        <authorList>
            <person name="Murat C."/>
            <person name="Payen T."/>
            <person name="Noel B."/>
            <person name="Kuo A."/>
            <person name="Morin E."/>
            <person name="Chen J."/>
            <person name="Kohler A."/>
            <person name="Krizsan K."/>
            <person name="Balestrini R."/>
            <person name="Da Silva C."/>
            <person name="Montanini B."/>
            <person name="Hainaut M."/>
            <person name="Levati E."/>
            <person name="Barry K.W."/>
            <person name="Belfiori B."/>
            <person name="Cichocki N."/>
            <person name="Clum A."/>
            <person name="Dockter R.B."/>
            <person name="Fauchery L."/>
            <person name="Guy J."/>
            <person name="Iotti M."/>
            <person name="Le Tacon F."/>
            <person name="Lindquist E.A."/>
            <person name="Lipzen A."/>
            <person name="Malagnac F."/>
            <person name="Mello A."/>
            <person name="Molinier V."/>
            <person name="Miyauchi S."/>
            <person name="Poulain J."/>
            <person name="Riccioni C."/>
            <person name="Rubini A."/>
            <person name="Sitrit Y."/>
            <person name="Splivallo R."/>
            <person name="Traeger S."/>
            <person name="Wang M."/>
            <person name="Zifcakova L."/>
            <person name="Wipf D."/>
            <person name="Zambonelli A."/>
            <person name="Paolocci F."/>
            <person name="Nowrousian M."/>
            <person name="Ottonello S."/>
            <person name="Baldrian P."/>
            <person name="Spatafora J.W."/>
            <person name="Henrissat B."/>
            <person name="Nagy L.G."/>
            <person name="Aury J.M."/>
            <person name="Wincker P."/>
            <person name="Grigoriev I.V."/>
            <person name="Bonfante P."/>
            <person name="Martin F.M."/>
        </authorList>
    </citation>
    <scope>NUCLEOTIDE SEQUENCE [LARGE SCALE GENOMIC DNA]</scope>
    <source>
        <strain evidence="16 17">CCBAS932</strain>
    </source>
</reference>
<evidence type="ECO:0000256" key="5">
    <source>
        <dbReference type="ARBA" id="ARBA00022723"/>
    </source>
</evidence>
<feature type="region of interest" description="Disordered" evidence="15">
    <location>
        <begin position="327"/>
        <end position="360"/>
    </location>
</feature>
<keyword evidence="7 14" id="KW-0863">Zinc-finger</keyword>
<dbReference type="OrthoDB" id="17307at2759"/>
<keyword evidence="12 14" id="KW-0539">Nucleus</keyword>
<protein>
    <recommendedName>
        <fullName evidence="4 14">General transcription and DNA repair factor IIH subunit TFB4</fullName>
        <shortName evidence="14">TFIIH subunit TFB4</shortName>
    </recommendedName>
    <alternativeName>
        <fullName evidence="13 14">RNA polymerase II transcription factor B subunit 4</fullName>
    </alternativeName>
</protein>
<dbReference type="InterPro" id="IPR036465">
    <property type="entry name" value="vWFA_dom_sf"/>
</dbReference>
<keyword evidence="17" id="KW-1185">Reference proteome</keyword>
<keyword evidence="8 14" id="KW-0862">Zinc</keyword>
<keyword evidence="6 14" id="KW-0227">DNA damage</keyword>
<keyword evidence="11 14" id="KW-0234">DNA repair</keyword>
<evidence type="ECO:0000313" key="16">
    <source>
        <dbReference type="EMBL" id="RPB14349.1"/>
    </source>
</evidence>
<keyword evidence="9 14" id="KW-0805">Transcription regulation</keyword>
<evidence type="ECO:0000256" key="11">
    <source>
        <dbReference type="ARBA" id="ARBA00023204"/>
    </source>
</evidence>
<dbReference type="Proteomes" id="UP000277580">
    <property type="component" value="Unassembled WGS sequence"/>
</dbReference>
<proteinExistence type="inferred from homology"/>
<dbReference type="EMBL" id="ML119118">
    <property type="protein sequence ID" value="RPB14349.1"/>
    <property type="molecule type" value="Genomic_DNA"/>
</dbReference>
<evidence type="ECO:0000256" key="9">
    <source>
        <dbReference type="ARBA" id="ARBA00023015"/>
    </source>
</evidence>
<evidence type="ECO:0000256" key="6">
    <source>
        <dbReference type="ARBA" id="ARBA00022763"/>
    </source>
</evidence>
<name>A0A3N4KY51_9PEZI</name>
<evidence type="ECO:0000313" key="17">
    <source>
        <dbReference type="Proteomes" id="UP000277580"/>
    </source>
</evidence>
<evidence type="ECO:0000256" key="14">
    <source>
        <dbReference type="RuleBase" id="RU368090"/>
    </source>
</evidence>
<dbReference type="STRING" id="1392247.A0A3N4KY51"/>
<accession>A0A3N4KY51</accession>